<evidence type="ECO:0000256" key="8">
    <source>
        <dbReference type="ARBA" id="ARBA00022741"/>
    </source>
</evidence>
<dbReference type="InterPro" id="IPR045058">
    <property type="entry name" value="GIMA/IAN/Toc"/>
</dbReference>
<dbReference type="GO" id="GO:0016020">
    <property type="term" value="C:membrane"/>
    <property type="evidence" value="ECO:0007669"/>
    <property type="project" value="UniProtKB-SubCell"/>
</dbReference>
<evidence type="ECO:0000256" key="17">
    <source>
        <dbReference type="SAM" id="Coils"/>
    </source>
</evidence>
<evidence type="ECO:0000256" key="15">
    <source>
        <dbReference type="ARBA" id="ARBA00023136"/>
    </source>
</evidence>
<dbReference type="AlphaFoldDB" id="A0A9W9BXK8"/>
<evidence type="ECO:0000256" key="11">
    <source>
        <dbReference type="ARBA" id="ARBA00022842"/>
    </source>
</evidence>
<keyword evidence="17" id="KW-0175">Coiled coil</keyword>
<keyword evidence="14" id="KW-0342">GTP-binding</keyword>
<keyword evidence="3" id="KW-0813">Transport</keyword>
<evidence type="ECO:0000256" key="14">
    <source>
        <dbReference type="ARBA" id="ARBA00023134"/>
    </source>
</evidence>
<dbReference type="GO" id="GO:0046872">
    <property type="term" value="F:metal ion binding"/>
    <property type="evidence" value="ECO:0007669"/>
    <property type="project" value="UniProtKB-KW"/>
</dbReference>
<evidence type="ECO:0000313" key="20">
    <source>
        <dbReference type="EMBL" id="KAJ4331848.1"/>
    </source>
</evidence>
<reference evidence="20" key="1">
    <citation type="submission" date="2022-10" db="EMBL/GenBank/DDBJ databases">
        <title>Tapping the CABI collections for fungal endophytes: first genome assemblies for Collariella, Neodidymelliopsis, Ascochyta clinopodiicola, Didymella pomorum, Didymosphaeria variabile, Neocosmospora piperis and Neocucurbitaria cava.</title>
        <authorList>
            <person name="Hill R."/>
        </authorList>
    </citation>
    <scope>NUCLEOTIDE SEQUENCE</scope>
    <source>
        <strain evidence="20">IMI 360193</strain>
    </source>
</reference>
<dbReference type="EMBL" id="JAPEUV010000136">
    <property type="protein sequence ID" value="KAJ4331848.1"/>
    <property type="molecule type" value="Genomic_DNA"/>
</dbReference>
<dbReference type="GO" id="GO:0005525">
    <property type="term" value="F:GTP binding"/>
    <property type="evidence" value="ECO:0007669"/>
    <property type="project" value="UniProtKB-KW"/>
</dbReference>
<keyword evidence="15 18" id="KW-0472">Membrane</keyword>
<dbReference type="InterPro" id="IPR006703">
    <property type="entry name" value="G_AIG1"/>
</dbReference>
<feature type="transmembrane region" description="Helical" evidence="18">
    <location>
        <begin position="282"/>
        <end position="304"/>
    </location>
</feature>
<dbReference type="Pfam" id="PF04548">
    <property type="entry name" value="AIG1"/>
    <property type="match status" value="1"/>
</dbReference>
<dbReference type="Gene3D" id="3.40.50.300">
    <property type="entry name" value="P-loop containing nucleotide triphosphate hydrolases"/>
    <property type="match status" value="1"/>
</dbReference>
<keyword evidence="21" id="KW-1185">Reference proteome</keyword>
<keyword evidence="9" id="KW-0378">Hydrolase</keyword>
<keyword evidence="7" id="KW-0479">Metal-binding</keyword>
<dbReference type="GO" id="GO:0015031">
    <property type="term" value="P:protein transport"/>
    <property type="evidence" value="ECO:0007669"/>
    <property type="project" value="UniProtKB-KW"/>
</dbReference>
<evidence type="ECO:0000313" key="21">
    <source>
        <dbReference type="Proteomes" id="UP001140562"/>
    </source>
</evidence>
<keyword evidence="11" id="KW-0460">Magnesium</keyword>
<feature type="coiled-coil region" evidence="17">
    <location>
        <begin position="208"/>
        <end position="254"/>
    </location>
</feature>
<evidence type="ECO:0000259" key="19">
    <source>
        <dbReference type="Pfam" id="PF04548"/>
    </source>
</evidence>
<name>A0A9W9BXK8_9PLEO</name>
<dbReference type="OrthoDB" id="8954335at2759"/>
<comment type="caution">
    <text evidence="20">The sequence shown here is derived from an EMBL/GenBank/DDBJ whole genome shotgun (WGS) entry which is preliminary data.</text>
</comment>
<keyword evidence="10" id="KW-1002">Plastid outer membrane</keyword>
<proteinExistence type="predicted"/>
<evidence type="ECO:0000256" key="9">
    <source>
        <dbReference type="ARBA" id="ARBA00022801"/>
    </source>
</evidence>
<evidence type="ECO:0000256" key="2">
    <source>
        <dbReference type="ARBA" id="ARBA00004167"/>
    </source>
</evidence>
<organism evidence="20 21">
    <name type="scientific">Didymella glomerata</name>
    <dbReference type="NCBI Taxonomy" id="749621"/>
    <lineage>
        <taxon>Eukaryota</taxon>
        <taxon>Fungi</taxon>
        <taxon>Dikarya</taxon>
        <taxon>Ascomycota</taxon>
        <taxon>Pezizomycotina</taxon>
        <taxon>Dothideomycetes</taxon>
        <taxon>Pleosporomycetidae</taxon>
        <taxon>Pleosporales</taxon>
        <taxon>Pleosporineae</taxon>
        <taxon>Didymellaceae</taxon>
        <taxon>Didymella</taxon>
    </lineage>
</organism>
<evidence type="ECO:0000256" key="13">
    <source>
        <dbReference type="ARBA" id="ARBA00022989"/>
    </source>
</evidence>
<evidence type="ECO:0000256" key="5">
    <source>
        <dbReference type="ARBA" id="ARBA00022640"/>
    </source>
</evidence>
<keyword evidence="4" id="KW-0150">Chloroplast</keyword>
<dbReference type="GO" id="GO:0016787">
    <property type="term" value="F:hydrolase activity"/>
    <property type="evidence" value="ECO:0007669"/>
    <property type="project" value="UniProtKB-KW"/>
</dbReference>
<evidence type="ECO:0000256" key="10">
    <source>
        <dbReference type="ARBA" id="ARBA00022805"/>
    </source>
</evidence>
<dbReference type="SUPFAM" id="SSF52540">
    <property type="entry name" value="P-loop containing nucleoside triphosphate hydrolases"/>
    <property type="match status" value="1"/>
</dbReference>
<feature type="domain" description="AIG1-type G" evidence="19">
    <location>
        <begin position="2"/>
        <end position="134"/>
    </location>
</feature>
<evidence type="ECO:0000256" key="12">
    <source>
        <dbReference type="ARBA" id="ARBA00022927"/>
    </source>
</evidence>
<evidence type="ECO:0000256" key="6">
    <source>
        <dbReference type="ARBA" id="ARBA00022692"/>
    </source>
</evidence>
<dbReference type="InterPro" id="IPR027417">
    <property type="entry name" value="P-loop_NTPase"/>
</dbReference>
<evidence type="ECO:0000256" key="7">
    <source>
        <dbReference type="ARBA" id="ARBA00022723"/>
    </source>
</evidence>
<dbReference type="PANTHER" id="PTHR10903:SF135">
    <property type="entry name" value="TRANSLOCASE OF CHLOROPLAST 120, CHLOROPLASTIC-RELATED"/>
    <property type="match status" value="1"/>
</dbReference>
<keyword evidence="5" id="KW-0934">Plastid</keyword>
<sequence>MILVMGVTGSGKSYFINKLAQGAVAEGHKLRSKTTECQVVRVGIGRQEVALVDTPGFDDTTRSDAEILEEIVRFLCTQYELGIPLKGIIYMHRITDNRMSGSAQRYFEMFMRLCGDQNLENVVLLTTMWGELRDEGKGLQRERELRREFWKAMEKNGSTIRRFDGSRSMAEAFVCRLMRKEDIVLDIQDELVGQRKRLDQTKAGQLVVPMIDQKIGESERKIKELEEEGVPNSAEAQKRRRALLEQHRQNLDQRRRLQAKTGEEVAEKIAGERKRDKMKNNLQVFVSILGLVATATVNIILPLAGVPVSF</sequence>
<dbReference type="Proteomes" id="UP001140562">
    <property type="component" value="Unassembled WGS sequence"/>
</dbReference>
<accession>A0A9W9BXK8</accession>
<evidence type="ECO:0000256" key="4">
    <source>
        <dbReference type="ARBA" id="ARBA00022528"/>
    </source>
</evidence>
<evidence type="ECO:0000256" key="18">
    <source>
        <dbReference type="SAM" id="Phobius"/>
    </source>
</evidence>
<comment type="cofactor">
    <cofactor evidence="1">
        <name>Mg(2+)</name>
        <dbReference type="ChEBI" id="CHEBI:18420"/>
    </cofactor>
</comment>
<gene>
    <name evidence="20" type="ORF">N0V87_008841</name>
</gene>
<evidence type="ECO:0000256" key="1">
    <source>
        <dbReference type="ARBA" id="ARBA00001946"/>
    </source>
</evidence>
<dbReference type="PANTHER" id="PTHR10903">
    <property type="entry name" value="GTPASE, IMAP FAMILY MEMBER-RELATED"/>
    <property type="match status" value="1"/>
</dbReference>
<comment type="subcellular location">
    <subcellularLocation>
        <location evidence="2">Membrane</location>
        <topology evidence="2">Single-pass membrane protein</topology>
    </subcellularLocation>
    <subcellularLocation>
        <location evidence="16">Plastid</location>
        <location evidence="16">Chloroplast outer membrane</location>
    </subcellularLocation>
</comment>
<protein>
    <recommendedName>
        <fullName evidence="19">AIG1-type G domain-containing protein</fullName>
    </recommendedName>
</protein>
<evidence type="ECO:0000256" key="16">
    <source>
        <dbReference type="ARBA" id="ARBA00024013"/>
    </source>
</evidence>
<evidence type="ECO:0000256" key="3">
    <source>
        <dbReference type="ARBA" id="ARBA00022448"/>
    </source>
</evidence>
<keyword evidence="13 18" id="KW-1133">Transmembrane helix</keyword>
<keyword evidence="6 18" id="KW-0812">Transmembrane</keyword>
<keyword evidence="12" id="KW-0653">Protein transport</keyword>
<keyword evidence="8" id="KW-0547">Nucleotide-binding</keyword>